<evidence type="ECO:0000256" key="1">
    <source>
        <dbReference type="ARBA" id="ARBA00022722"/>
    </source>
</evidence>
<feature type="domain" description="PIN" evidence="5">
    <location>
        <begin position="4"/>
        <end position="118"/>
    </location>
</feature>
<dbReference type="Proteomes" id="UP000051017">
    <property type="component" value="Unassembled WGS sequence"/>
</dbReference>
<reference evidence="6 7" key="1">
    <citation type="submission" date="2015-10" db="EMBL/GenBank/DDBJ databases">
        <title>Metagenome-Assembled Genomes uncover a global brackish microbiome.</title>
        <authorList>
            <person name="Hugerth L.W."/>
            <person name="Larsson J."/>
            <person name="Alneberg J."/>
            <person name="Lindh M.V."/>
            <person name="Legrand C."/>
            <person name="Pinhassi J."/>
            <person name="Andersson A.F."/>
        </authorList>
    </citation>
    <scope>NUCLEOTIDE SEQUENCE [LARGE SCALE GENOMIC DNA]</scope>
    <source>
        <strain evidence="6">BACL6 MAG-120924-bin43</strain>
    </source>
</reference>
<dbReference type="AlphaFoldDB" id="A0A0R2QAF8"/>
<evidence type="ECO:0000259" key="5">
    <source>
        <dbReference type="Pfam" id="PF01850"/>
    </source>
</evidence>
<name>A0A0R2QAF8_9ACTN</name>
<dbReference type="InterPro" id="IPR029060">
    <property type="entry name" value="PIN-like_dom_sf"/>
</dbReference>
<evidence type="ECO:0000313" key="6">
    <source>
        <dbReference type="EMBL" id="KRO47345.1"/>
    </source>
</evidence>
<sequence>KMNYCLDSWAVIALIENEEPVATIIERLLEHRPYISTVNATEVFYVTNRRSGIDAANEVMTILRAKTRIVPVDINIATSAGLIKSNHKMSLGDSFCVATALQHSATILTGDPEILDVKGKWKVRDLRQK</sequence>
<proteinExistence type="predicted"/>
<keyword evidence="2" id="KW-0479">Metal-binding</keyword>
<feature type="non-terminal residue" evidence="6">
    <location>
        <position position="1"/>
    </location>
</feature>
<comment type="caution">
    <text evidence="6">The sequence shown here is derived from an EMBL/GenBank/DDBJ whole genome shotgun (WGS) entry which is preliminary data.</text>
</comment>
<dbReference type="Pfam" id="PF01850">
    <property type="entry name" value="PIN"/>
    <property type="match status" value="1"/>
</dbReference>
<gene>
    <name evidence="6" type="ORF">ABR75_02550</name>
</gene>
<organism evidence="6 7">
    <name type="scientific">Acidimicrobiia bacterium BACL6 MAG-120924-bin43</name>
    <dbReference type="NCBI Taxonomy" id="1655583"/>
    <lineage>
        <taxon>Bacteria</taxon>
        <taxon>Bacillati</taxon>
        <taxon>Actinomycetota</taxon>
        <taxon>Acidimicrobiia</taxon>
        <taxon>acIV cluster</taxon>
    </lineage>
</organism>
<dbReference type="EMBL" id="LIBJ01000168">
    <property type="protein sequence ID" value="KRO47345.1"/>
    <property type="molecule type" value="Genomic_DNA"/>
</dbReference>
<dbReference type="SUPFAM" id="SSF88723">
    <property type="entry name" value="PIN domain-like"/>
    <property type="match status" value="1"/>
</dbReference>
<keyword evidence="3" id="KW-0378">Hydrolase</keyword>
<evidence type="ECO:0000256" key="4">
    <source>
        <dbReference type="ARBA" id="ARBA00022842"/>
    </source>
</evidence>
<keyword evidence="4" id="KW-0460">Magnesium</keyword>
<dbReference type="GO" id="GO:0004518">
    <property type="term" value="F:nuclease activity"/>
    <property type="evidence" value="ECO:0007669"/>
    <property type="project" value="UniProtKB-KW"/>
</dbReference>
<dbReference type="Gene3D" id="3.40.50.1010">
    <property type="entry name" value="5'-nuclease"/>
    <property type="match status" value="1"/>
</dbReference>
<dbReference type="GO" id="GO:0046872">
    <property type="term" value="F:metal ion binding"/>
    <property type="evidence" value="ECO:0007669"/>
    <property type="project" value="UniProtKB-KW"/>
</dbReference>
<accession>A0A0R2QAF8</accession>
<evidence type="ECO:0000256" key="2">
    <source>
        <dbReference type="ARBA" id="ARBA00022723"/>
    </source>
</evidence>
<evidence type="ECO:0000256" key="3">
    <source>
        <dbReference type="ARBA" id="ARBA00022801"/>
    </source>
</evidence>
<evidence type="ECO:0000313" key="7">
    <source>
        <dbReference type="Proteomes" id="UP000051017"/>
    </source>
</evidence>
<dbReference type="GO" id="GO:0016787">
    <property type="term" value="F:hydrolase activity"/>
    <property type="evidence" value="ECO:0007669"/>
    <property type="project" value="UniProtKB-KW"/>
</dbReference>
<dbReference type="InterPro" id="IPR002716">
    <property type="entry name" value="PIN_dom"/>
</dbReference>
<keyword evidence="1" id="KW-0540">Nuclease</keyword>
<protein>
    <recommendedName>
        <fullName evidence="5">PIN domain-containing protein</fullName>
    </recommendedName>
</protein>
<dbReference type="CDD" id="cd18689">
    <property type="entry name" value="PIN_VapC-like"/>
    <property type="match status" value="1"/>
</dbReference>